<dbReference type="EMBL" id="AP020326">
    <property type="protein sequence ID" value="BBN48458.1"/>
    <property type="molecule type" value="Genomic_DNA"/>
</dbReference>
<feature type="region of interest" description="Disordered" evidence="1">
    <location>
        <begin position="1"/>
        <end position="36"/>
    </location>
</feature>
<sequence>MTGDGCSGPSGWTSFGLSRPHKAITDNGHRRDPGVHQKRVIPARDIRHRRRYEAGVRQPAVALRVIAINR</sequence>
<dbReference type="AlphaFoldDB" id="A0AAI8SLB1"/>
<evidence type="ECO:0000313" key="2">
    <source>
        <dbReference type="EMBL" id="BBN48458.1"/>
    </source>
</evidence>
<gene>
    <name evidence="2" type="ORF">JPH1_29330</name>
</gene>
<proteinExistence type="predicted"/>
<accession>A0AAI8SLB1</accession>
<name>A0AAI8SLB1_MYCAV</name>
<evidence type="ECO:0000313" key="3">
    <source>
        <dbReference type="Proteomes" id="UP000327362"/>
    </source>
</evidence>
<feature type="compositionally biased region" description="Basic and acidic residues" evidence="1">
    <location>
        <begin position="23"/>
        <end position="35"/>
    </location>
</feature>
<organism evidence="2 3">
    <name type="scientific">Mycobacterium avium subsp. hominissuis</name>
    <dbReference type="NCBI Taxonomy" id="439334"/>
    <lineage>
        <taxon>Bacteria</taxon>
        <taxon>Bacillati</taxon>
        <taxon>Actinomycetota</taxon>
        <taxon>Actinomycetes</taxon>
        <taxon>Mycobacteriales</taxon>
        <taxon>Mycobacteriaceae</taxon>
        <taxon>Mycobacterium</taxon>
        <taxon>Mycobacterium avium complex (MAC)</taxon>
    </lineage>
</organism>
<dbReference type="Proteomes" id="UP000327362">
    <property type="component" value="Chromosome"/>
</dbReference>
<protein>
    <submittedName>
        <fullName evidence="2">Uncharacterized protein</fullName>
    </submittedName>
</protein>
<evidence type="ECO:0000256" key="1">
    <source>
        <dbReference type="SAM" id="MobiDB-lite"/>
    </source>
</evidence>
<reference evidence="2 3" key="1">
    <citation type="submission" date="2019-09" db="EMBL/GenBank/DDBJ databases">
        <title>Complete genome sequence of Mycobacterium avium subsp. hominissuis strain JP-H-1.</title>
        <authorList>
            <person name="Kinoshita Y."/>
            <person name="Niwa H."/>
            <person name="Uchida-Fujii E."/>
            <person name="Nukada T."/>
        </authorList>
    </citation>
    <scope>NUCLEOTIDE SEQUENCE [LARGE SCALE GENOMIC DNA]</scope>
    <source>
        <strain evidence="2 3">JP-H-1</strain>
    </source>
</reference>